<accession>A0ABV9GIZ2</accession>
<dbReference type="InterPro" id="IPR019241">
    <property type="entry name" value="DUF2197"/>
</dbReference>
<dbReference type="Proteomes" id="UP001596022">
    <property type="component" value="Unassembled WGS sequence"/>
</dbReference>
<proteinExistence type="predicted"/>
<protein>
    <submittedName>
        <fullName evidence="1">YlaI family protein</fullName>
    </submittedName>
</protein>
<dbReference type="EMBL" id="JBHSFW010000001">
    <property type="protein sequence ID" value="MFC4617211.1"/>
    <property type="molecule type" value="Genomic_DNA"/>
</dbReference>
<name>A0ABV9GIZ2_9BACL</name>
<reference evidence="2" key="1">
    <citation type="journal article" date="2019" name="Int. J. Syst. Evol. Microbiol.">
        <title>The Global Catalogue of Microorganisms (GCM) 10K type strain sequencing project: providing services to taxonomists for standard genome sequencing and annotation.</title>
        <authorList>
            <consortium name="The Broad Institute Genomics Platform"/>
            <consortium name="The Broad Institute Genome Sequencing Center for Infectious Disease"/>
            <person name="Wu L."/>
            <person name="Ma J."/>
        </authorList>
    </citation>
    <scope>NUCLEOTIDE SEQUENCE [LARGE SCALE GENOMIC DNA]</scope>
    <source>
        <strain evidence="2">CGMCC 1.16306</strain>
    </source>
</reference>
<sequence length="65" mass="7795">MQAKCALCETVENLDDNSSLAKRLRNRPIHTFLCDQCRERITDRTIQRWETGKFRIPQPSKHDHW</sequence>
<dbReference type="RefSeq" id="WP_376844267.1">
    <property type="nucleotide sequence ID" value="NZ_JBHSFW010000001.1"/>
</dbReference>
<organism evidence="1 2">
    <name type="scientific">Camelliibacillus cellulosilyticus</name>
    <dbReference type="NCBI Taxonomy" id="2174486"/>
    <lineage>
        <taxon>Bacteria</taxon>
        <taxon>Bacillati</taxon>
        <taxon>Bacillota</taxon>
        <taxon>Bacilli</taxon>
        <taxon>Bacillales</taxon>
        <taxon>Sporolactobacillaceae</taxon>
        <taxon>Camelliibacillus</taxon>
    </lineage>
</organism>
<comment type="caution">
    <text evidence="1">The sequence shown here is derived from an EMBL/GenBank/DDBJ whole genome shotgun (WGS) entry which is preliminary data.</text>
</comment>
<keyword evidence="2" id="KW-1185">Reference proteome</keyword>
<evidence type="ECO:0000313" key="1">
    <source>
        <dbReference type="EMBL" id="MFC4617211.1"/>
    </source>
</evidence>
<evidence type="ECO:0000313" key="2">
    <source>
        <dbReference type="Proteomes" id="UP001596022"/>
    </source>
</evidence>
<dbReference type="Pfam" id="PF09963">
    <property type="entry name" value="DUF2197"/>
    <property type="match status" value="1"/>
</dbReference>
<gene>
    <name evidence="1" type="ORF">ACFO4N_00550</name>
</gene>